<feature type="transmembrane region" description="Helical" evidence="1">
    <location>
        <begin position="137"/>
        <end position="154"/>
    </location>
</feature>
<dbReference type="Proteomes" id="UP000676169">
    <property type="component" value="Chromosome"/>
</dbReference>
<dbReference type="Pfam" id="PF13536">
    <property type="entry name" value="EmrE"/>
    <property type="match status" value="1"/>
</dbReference>
<organism evidence="2 3">
    <name type="scientific">Luteolibacter ambystomatis</name>
    <dbReference type="NCBI Taxonomy" id="2824561"/>
    <lineage>
        <taxon>Bacteria</taxon>
        <taxon>Pseudomonadati</taxon>
        <taxon>Verrucomicrobiota</taxon>
        <taxon>Verrucomicrobiia</taxon>
        <taxon>Verrucomicrobiales</taxon>
        <taxon>Verrucomicrobiaceae</taxon>
        <taxon>Luteolibacter</taxon>
    </lineage>
</organism>
<feature type="transmembrane region" description="Helical" evidence="1">
    <location>
        <begin position="104"/>
        <end position="125"/>
    </location>
</feature>
<dbReference type="KEGG" id="lamb:KBB96_00800"/>
<sequence>MNPDSSQSRLWRGLGLGMLAAAFFSVSFVLSRQMAEANGHWAWTASLRFLMMLPMLLGILVVRGRWSDLWQAWKAAPLGWIVWGTVGCGLFYVPLVAACAISPAWVVAGSWPVAIVIGIVIAPWLYDDHRRHIPRRALGYSSLIVIGVMLLQVGQAREVALGPVLVGLMLVLVSATAHPIGNRMSMQLMEKQQLRPDAVIRLTALTIGSLPAWLALCAWGWFQAGWPPAAQWSGSLIVAACGVIATPMFYAATQSVSREPEALAAVEATQAAEILFTLLFEAILIGIHPPDVFGIVGLAVIIGGILMHAAPRRSLRT</sequence>
<proteinExistence type="predicted"/>
<keyword evidence="1" id="KW-0812">Transmembrane</keyword>
<keyword evidence="1" id="KW-1133">Transmembrane helix</keyword>
<feature type="transmembrane region" description="Helical" evidence="1">
    <location>
        <begin position="292"/>
        <end position="310"/>
    </location>
</feature>
<accession>A0A975IZG7</accession>
<feature type="transmembrane region" description="Helical" evidence="1">
    <location>
        <begin position="202"/>
        <end position="222"/>
    </location>
</feature>
<feature type="transmembrane region" description="Helical" evidence="1">
    <location>
        <begin position="234"/>
        <end position="252"/>
    </location>
</feature>
<dbReference type="AlphaFoldDB" id="A0A975IZG7"/>
<keyword evidence="3" id="KW-1185">Reference proteome</keyword>
<gene>
    <name evidence="2" type="ORF">KBB96_00800</name>
</gene>
<feature type="transmembrane region" description="Helical" evidence="1">
    <location>
        <begin position="160"/>
        <end position="181"/>
    </location>
</feature>
<dbReference type="InterPro" id="IPR032713">
    <property type="entry name" value="EmrE"/>
</dbReference>
<evidence type="ECO:0000313" key="2">
    <source>
        <dbReference type="EMBL" id="QUE51451.1"/>
    </source>
</evidence>
<protein>
    <submittedName>
        <fullName evidence="2">Multidrug resistance efflux transporter family protein</fullName>
    </submittedName>
</protein>
<dbReference type="RefSeq" id="WP_211631590.1">
    <property type="nucleotide sequence ID" value="NZ_CP073100.1"/>
</dbReference>
<name>A0A975IZG7_9BACT</name>
<evidence type="ECO:0000313" key="3">
    <source>
        <dbReference type="Proteomes" id="UP000676169"/>
    </source>
</evidence>
<feature type="transmembrane region" description="Helical" evidence="1">
    <location>
        <begin position="264"/>
        <end position="286"/>
    </location>
</feature>
<reference evidence="2" key="1">
    <citation type="submission" date="2021-04" db="EMBL/GenBank/DDBJ databases">
        <title>Luteolibacter sp. 32A isolated from the skin of an Anderson's salamander (Ambystoma andersonii).</title>
        <authorList>
            <person name="Spergser J."/>
            <person name="Busse H.-J."/>
        </authorList>
    </citation>
    <scope>NUCLEOTIDE SEQUENCE</scope>
    <source>
        <strain evidence="2">32A</strain>
    </source>
</reference>
<keyword evidence="1" id="KW-0472">Membrane</keyword>
<dbReference type="EMBL" id="CP073100">
    <property type="protein sequence ID" value="QUE51451.1"/>
    <property type="molecule type" value="Genomic_DNA"/>
</dbReference>
<evidence type="ECO:0000256" key="1">
    <source>
        <dbReference type="SAM" id="Phobius"/>
    </source>
</evidence>
<feature type="transmembrane region" description="Helical" evidence="1">
    <location>
        <begin position="75"/>
        <end position="98"/>
    </location>
</feature>
<feature type="transmembrane region" description="Helical" evidence="1">
    <location>
        <begin position="41"/>
        <end position="63"/>
    </location>
</feature>